<dbReference type="InParanoid" id="T0QEI3"/>
<evidence type="ECO:0000313" key="1">
    <source>
        <dbReference type="EMBL" id="EQC36324.1"/>
    </source>
</evidence>
<dbReference type="EMBL" id="JH767148">
    <property type="protein sequence ID" value="EQC36324.1"/>
    <property type="molecule type" value="Genomic_DNA"/>
</dbReference>
<protein>
    <submittedName>
        <fullName evidence="1">Uncharacterized protein</fullName>
    </submittedName>
</protein>
<dbReference type="Proteomes" id="UP000030762">
    <property type="component" value="Unassembled WGS sequence"/>
</dbReference>
<gene>
    <name evidence="1" type="ORF">SDRG_06429</name>
</gene>
<dbReference type="RefSeq" id="XP_008610430.1">
    <property type="nucleotide sequence ID" value="XM_008612208.1"/>
</dbReference>
<name>T0QEI3_SAPDV</name>
<sequence>MNTSTTCTTKKTVISTVISTAFARQVHESKVGGASFAQIASLQKATLVEHYSHAQLCYLLHHQWLKSPGLFPNSNPIVAFPSFGHCSRFPLIGPGLVRDINCGEMRRLEALLQAAMAATTATHLCGAAGASAQGRSNLFQTNLAPFQ</sequence>
<keyword evidence="2" id="KW-1185">Reference proteome</keyword>
<dbReference type="AlphaFoldDB" id="T0QEI3"/>
<reference evidence="1 2" key="1">
    <citation type="submission" date="2012-04" db="EMBL/GenBank/DDBJ databases">
        <title>The Genome Sequence of Saprolegnia declina VS20.</title>
        <authorList>
            <consortium name="The Broad Institute Genome Sequencing Platform"/>
            <person name="Russ C."/>
            <person name="Nusbaum C."/>
            <person name="Tyler B."/>
            <person name="van West P."/>
            <person name="Dieguez-Uribeondo J."/>
            <person name="de Bruijn I."/>
            <person name="Tripathy S."/>
            <person name="Jiang R."/>
            <person name="Young S.K."/>
            <person name="Zeng Q."/>
            <person name="Gargeya S."/>
            <person name="Fitzgerald M."/>
            <person name="Haas B."/>
            <person name="Abouelleil A."/>
            <person name="Alvarado L."/>
            <person name="Arachchi H.M."/>
            <person name="Berlin A."/>
            <person name="Chapman S.B."/>
            <person name="Goldberg J."/>
            <person name="Griggs A."/>
            <person name="Gujja S."/>
            <person name="Hansen M."/>
            <person name="Howarth C."/>
            <person name="Imamovic A."/>
            <person name="Larimer J."/>
            <person name="McCowen C."/>
            <person name="Montmayeur A."/>
            <person name="Murphy C."/>
            <person name="Neiman D."/>
            <person name="Pearson M."/>
            <person name="Priest M."/>
            <person name="Roberts A."/>
            <person name="Saif S."/>
            <person name="Shea T."/>
            <person name="Sisk P."/>
            <person name="Sykes S."/>
            <person name="Wortman J."/>
            <person name="Nusbaum C."/>
            <person name="Birren B."/>
        </authorList>
    </citation>
    <scope>NUCLEOTIDE SEQUENCE [LARGE SCALE GENOMIC DNA]</scope>
    <source>
        <strain evidence="1 2">VS20</strain>
    </source>
</reference>
<proteinExistence type="predicted"/>
<accession>T0QEI3</accession>
<dbReference type="GeneID" id="19947156"/>
<evidence type="ECO:0000313" key="2">
    <source>
        <dbReference type="Proteomes" id="UP000030762"/>
    </source>
</evidence>
<dbReference type="VEuPathDB" id="FungiDB:SDRG_06429"/>
<dbReference type="OrthoDB" id="10577020at2759"/>
<organism evidence="1 2">
    <name type="scientific">Saprolegnia diclina (strain VS20)</name>
    <dbReference type="NCBI Taxonomy" id="1156394"/>
    <lineage>
        <taxon>Eukaryota</taxon>
        <taxon>Sar</taxon>
        <taxon>Stramenopiles</taxon>
        <taxon>Oomycota</taxon>
        <taxon>Saprolegniomycetes</taxon>
        <taxon>Saprolegniales</taxon>
        <taxon>Saprolegniaceae</taxon>
        <taxon>Saprolegnia</taxon>
    </lineage>
</organism>